<gene>
    <name evidence="4" type="ORF">GFH48_35990</name>
</gene>
<dbReference type="GO" id="GO:0045820">
    <property type="term" value="P:negative regulation of glycolytic process"/>
    <property type="evidence" value="ECO:0007669"/>
    <property type="project" value="TreeGrafter"/>
</dbReference>
<dbReference type="SUPFAM" id="SSF53254">
    <property type="entry name" value="Phosphoglycerate mutase-like"/>
    <property type="match status" value="1"/>
</dbReference>
<feature type="binding site" evidence="3">
    <location>
        <position position="59"/>
    </location>
    <ligand>
        <name>substrate</name>
    </ligand>
</feature>
<keyword evidence="5" id="KW-1185">Reference proteome</keyword>
<dbReference type="InterPro" id="IPR013078">
    <property type="entry name" value="His_Pase_superF_clade-1"/>
</dbReference>
<dbReference type="PANTHER" id="PTHR46517:SF1">
    <property type="entry name" value="FRUCTOSE-2,6-BISPHOSPHATASE TIGAR"/>
    <property type="match status" value="1"/>
</dbReference>
<evidence type="ECO:0000256" key="1">
    <source>
        <dbReference type="ARBA" id="ARBA00022801"/>
    </source>
</evidence>
<dbReference type="Gene3D" id="3.40.50.1240">
    <property type="entry name" value="Phosphoglycerate mutase-like"/>
    <property type="match status" value="1"/>
</dbReference>
<feature type="active site" description="Tele-phosphohistidine intermediate" evidence="2">
    <location>
        <position position="10"/>
    </location>
</feature>
<dbReference type="InterPro" id="IPR029033">
    <property type="entry name" value="His_PPase_superfam"/>
</dbReference>
<accession>A0A5Q0LNM4</accession>
<dbReference type="PANTHER" id="PTHR46517">
    <property type="entry name" value="FRUCTOSE-2,6-BISPHOSPHATASE TIGAR"/>
    <property type="match status" value="1"/>
</dbReference>
<evidence type="ECO:0000256" key="3">
    <source>
        <dbReference type="PIRSR" id="PIRSR613078-2"/>
    </source>
</evidence>
<evidence type="ECO:0000313" key="4">
    <source>
        <dbReference type="EMBL" id="QFZ77977.1"/>
    </source>
</evidence>
<dbReference type="GO" id="GO:0004331">
    <property type="term" value="F:fructose-2,6-bisphosphate 2-phosphatase activity"/>
    <property type="evidence" value="ECO:0007669"/>
    <property type="project" value="TreeGrafter"/>
</dbReference>
<protein>
    <submittedName>
        <fullName evidence="4">Histidine phosphatase family protein</fullName>
    </submittedName>
</protein>
<evidence type="ECO:0000313" key="5">
    <source>
        <dbReference type="Proteomes" id="UP000326179"/>
    </source>
</evidence>
<dbReference type="AlphaFoldDB" id="A0A5Q0LNM4"/>
<dbReference type="Proteomes" id="UP000326179">
    <property type="component" value="Chromosome"/>
</dbReference>
<dbReference type="GO" id="GO:0043456">
    <property type="term" value="P:regulation of pentose-phosphate shunt"/>
    <property type="evidence" value="ECO:0007669"/>
    <property type="project" value="TreeGrafter"/>
</dbReference>
<evidence type="ECO:0000256" key="2">
    <source>
        <dbReference type="PIRSR" id="PIRSR613078-1"/>
    </source>
</evidence>
<dbReference type="EMBL" id="CP045643">
    <property type="protein sequence ID" value="QFZ77977.1"/>
    <property type="molecule type" value="Genomic_DNA"/>
</dbReference>
<keyword evidence="1" id="KW-0378">Hydrolase</keyword>
<dbReference type="Pfam" id="PF00300">
    <property type="entry name" value="His_Phos_1"/>
    <property type="match status" value="1"/>
</dbReference>
<dbReference type="RefSeq" id="WP_153292157.1">
    <property type="nucleotide sequence ID" value="NZ_CP045643.1"/>
</dbReference>
<reference evidence="4 5" key="1">
    <citation type="submission" date="2019-10" db="EMBL/GenBank/DDBJ databases">
        <title>A novel species.</title>
        <authorList>
            <person name="Gao J."/>
        </authorList>
    </citation>
    <scope>NUCLEOTIDE SEQUENCE [LARGE SCALE GENOMIC DNA]</scope>
    <source>
        <strain evidence="4 5">QMT-28</strain>
    </source>
</reference>
<feature type="binding site" evidence="3">
    <location>
        <begin position="83"/>
        <end position="86"/>
    </location>
    <ligand>
        <name>substrate</name>
    </ligand>
</feature>
<organism evidence="4 5">
    <name type="scientific">Streptomyces fagopyri</name>
    <dbReference type="NCBI Taxonomy" id="2662397"/>
    <lineage>
        <taxon>Bacteria</taxon>
        <taxon>Bacillati</taxon>
        <taxon>Actinomycetota</taxon>
        <taxon>Actinomycetes</taxon>
        <taxon>Kitasatosporales</taxon>
        <taxon>Streptomycetaceae</taxon>
        <taxon>Streptomyces</taxon>
    </lineage>
</organism>
<dbReference type="GO" id="GO:0005829">
    <property type="term" value="C:cytosol"/>
    <property type="evidence" value="ECO:0007669"/>
    <property type="project" value="TreeGrafter"/>
</dbReference>
<dbReference type="InterPro" id="IPR051695">
    <property type="entry name" value="Phosphoglycerate_Mutase"/>
</dbReference>
<feature type="binding site" evidence="3">
    <location>
        <begin position="22"/>
        <end position="23"/>
    </location>
    <ligand>
        <name>substrate</name>
    </ligand>
</feature>
<feature type="active site" description="Proton donor/acceptor" evidence="2">
    <location>
        <position position="83"/>
    </location>
</feature>
<dbReference type="CDD" id="cd07067">
    <property type="entry name" value="HP_PGM_like"/>
    <property type="match status" value="1"/>
</dbReference>
<name>A0A5Q0LNM4_9ACTN</name>
<proteinExistence type="predicted"/>
<dbReference type="KEGG" id="sfy:GFH48_35990"/>
<sequence length="186" mass="20379">MAVEIIYETHATTTDNQAGIATGWLPGRLSELGRRQAGELGERRRGDALAAVFTSDLHRAVETARIAFPGGKPAIHQDIRLRECNYGDLNGTSAVLIAAQRARRIDEPFPGGQSYRQVLAATDAFLHDLATDWDGCRILLIAHSANRWALDCLLAGASLDDLLEAPPAWRPGWRYTLPADWPAPTR</sequence>